<reference evidence="2" key="3">
    <citation type="submission" date="2025-09" db="UniProtKB">
        <authorList>
            <consortium name="Ensembl"/>
        </authorList>
    </citation>
    <scope>IDENTIFICATION</scope>
</reference>
<keyword evidence="3" id="KW-1185">Reference proteome</keyword>
<evidence type="ECO:0000313" key="2">
    <source>
        <dbReference type="Ensembl" id="ENSPSNP00000014379.1"/>
    </source>
</evidence>
<dbReference type="AlphaFoldDB" id="A0A8C9BS05"/>
<name>A0A8C9BS05_PHOSS</name>
<organism evidence="2 3">
    <name type="scientific">Phocoena sinus</name>
    <name type="common">Vaquita</name>
    <dbReference type="NCBI Taxonomy" id="42100"/>
    <lineage>
        <taxon>Eukaryota</taxon>
        <taxon>Metazoa</taxon>
        <taxon>Chordata</taxon>
        <taxon>Craniata</taxon>
        <taxon>Vertebrata</taxon>
        <taxon>Euteleostomi</taxon>
        <taxon>Mammalia</taxon>
        <taxon>Eutheria</taxon>
        <taxon>Laurasiatheria</taxon>
        <taxon>Artiodactyla</taxon>
        <taxon>Whippomorpha</taxon>
        <taxon>Cetacea</taxon>
        <taxon>Odontoceti</taxon>
        <taxon>Phocoenidae</taxon>
        <taxon>Phocoena</taxon>
    </lineage>
</organism>
<sequence length="51" mass="5572">IRTMVPNNATSHRCENPHPGHISREQNSGCGVLEQVISFLPDEISTSVKQG</sequence>
<feature type="compositionally biased region" description="Basic and acidic residues" evidence="1">
    <location>
        <begin position="12"/>
        <end position="24"/>
    </location>
</feature>
<reference evidence="2" key="2">
    <citation type="submission" date="2025-08" db="UniProtKB">
        <authorList>
            <consortium name="Ensembl"/>
        </authorList>
    </citation>
    <scope>IDENTIFICATION</scope>
</reference>
<dbReference type="GeneTree" id="ENSGT01000000221602"/>
<evidence type="ECO:0000256" key="1">
    <source>
        <dbReference type="SAM" id="MobiDB-lite"/>
    </source>
</evidence>
<dbReference type="Ensembl" id="ENSPSNT00000016252.1">
    <property type="protein sequence ID" value="ENSPSNP00000014379.1"/>
    <property type="gene ID" value="ENSPSNG00000010637.1"/>
</dbReference>
<feature type="region of interest" description="Disordered" evidence="1">
    <location>
        <begin position="1"/>
        <end position="26"/>
    </location>
</feature>
<evidence type="ECO:0000313" key="3">
    <source>
        <dbReference type="Proteomes" id="UP000694554"/>
    </source>
</evidence>
<proteinExistence type="predicted"/>
<feature type="compositionally biased region" description="Polar residues" evidence="1">
    <location>
        <begin position="1"/>
        <end position="11"/>
    </location>
</feature>
<dbReference type="Proteomes" id="UP000694554">
    <property type="component" value="Chromosome 15"/>
</dbReference>
<protein>
    <submittedName>
        <fullName evidence="2">Uncharacterized protein</fullName>
    </submittedName>
</protein>
<accession>A0A8C9BS05</accession>
<reference evidence="2" key="1">
    <citation type="submission" date="2019-08" db="EMBL/GenBank/DDBJ databases">
        <title>Phocoena sinus (Vaquita) genome, mPhoSin1, primary haplotype.</title>
        <authorList>
            <person name="Morin P."/>
            <person name="Mountcastle J."/>
            <person name="Fungtammasan C."/>
            <person name="Rhie A."/>
            <person name="Rojas-Bracho L."/>
            <person name="Smith C.R."/>
            <person name="Taylor B.L."/>
            <person name="Gulland F.M.D."/>
            <person name="Musser W."/>
            <person name="Houck M."/>
            <person name="Haase B."/>
            <person name="Paez S."/>
            <person name="Howe K."/>
            <person name="Torrance J."/>
            <person name="Formenti G."/>
            <person name="Phillippy A."/>
            <person name="Ryder O."/>
            <person name="Jarvis E.D."/>
            <person name="Fedrigo O."/>
        </authorList>
    </citation>
    <scope>NUCLEOTIDE SEQUENCE [LARGE SCALE GENOMIC DNA]</scope>
</reference>